<dbReference type="EMBL" id="FUZU01000004">
    <property type="protein sequence ID" value="SKC87048.1"/>
    <property type="molecule type" value="Genomic_DNA"/>
</dbReference>
<gene>
    <name evidence="2" type="ORF">SAMN05660236_5320</name>
</gene>
<dbReference type="Proteomes" id="UP000190961">
    <property type="component" value="Unassembled WGS sequence"/>
</dbReference>
<dbReference type="AlphaFoldDB" id="A0A1T5MGL6"/>
<evidence type="ECO:0000259" key="1">
    <source>
        <dbReference type="Pfam" id="PF13588"/>
    </source>
</evidence>
<dbReference type="OrthoDB" id="9790377at2"/>
<evidence type="ECO:0000313" key="2">
    <source>
        <dbReference type="EMBL" id="SKC87048.1"/>
    </source>
</evidence>
<dbReference type="RefSeq" id="WP_079689802.1">
    <property type="nucleotide sequence ID" value="NZ_FUZU01000004.1"/>
</dbReference>
<dbReference type="STRING" id="688867.SAMN05660236_5320"/>
<proteinExistence type="predicted"/>
<dbReference type="Gene3D" id="3.90.1570.30">
    <property type="match status" value="1"/>
</dbReference>
<accession>A0A1T5MGL6</accession>
<organism evidence="2 3">
    <name type="scientific">Ohtaekwangia koreensis</name>
    <dbReference type="NCBI Taxonomy" id="688867"/>
    <lineage>
        <taxon>Bacteria</taxon>
        <taxon>Pseudomonadati</taxon>
        <taxon>Bacteroidota</taxon>
        <taxon>Cytophagia</taxon>
        <taxon>Cytophagales</taxon>
        <taxon>Fulvivirgaceae</taxon>
        <taxon>Ohtaekwangia</taxon>
    </lineage>
</organism>
<feature type="domain" description="Type I restriction enzyme R protein N-terminal" evidence="1">
    <location>
        <begin position="35"/>
        <end position="144"/>
    </location>
</feature>
<keyword evidence="3" id="KW-1185">Reference proteome</keyword>
<dbReference type="InterPro" id="IPR029464">
    <property type="entry name" value="HSDR_N"/>
</dbReference>
<name>A0A1T5MGL6_9BACT</name>
<protein>
    <submittedName>
        <fullName evidence="2">Type I restriction enzyme R protein N terminus (HSDR_N)</fullName>
    </submittedName>
</protein>
<reference evidence="2 3" key="1">
    <citation type="submission" date="2017-02" db="EMBL/GenBank/DDBJ databases">
        <authorList>
            <person name="Peterson S.W."/>
        </authorList>
    </citation>
    <scope>NUCLEOTIDE SEQUENCE [LARGE SCALE GENOMIC DNA]</scope>
    <source>
        <strain evidence="2 3">DSM 25262</strain>
    </source>
</reference>
<evidence type="ECO:0000313" key="3">
    <source>
        <dbReference type="Proteomes" id="UP000190961"/>
    </source>
</evidence>
<dbReference type="Pfam" id="PF13588">
    <property type="entry name" value="HSDR_N_2"/>
    <property type="match status" value="1"/>
</dbReference>
<sequence>MVQLNLPAFDHQLKQADGKRWIFDILRRKYLVLTPEEWVRQHFVHYIINELQYPKALIKVEGGLSYNKLSKRSDIVVFNRDGKPWMVIECKAPDIPINDSTVQQASVYNATLRANFLVVTNGLRHFLFRTDWNSNTTRVLDAMPEYI</sequence>